<comment type="caution">
    <text evidence="1">The sequence shown here is derived from an EMBL/GenBank/DDBJ whole genome shotgun (WGS) entry which is preliminary data.</text>
</comment>
<dbReference type="EMBL" id="JABFUD020000021">
    <property type="protein sequence ID" value="KAI5063053.1"/>
    <property type="molecule type" value="Genomic_DNA"/>
</dbReference>
<keyword evidence="2" id="KW-1185">Reference proteome</keyword>
<dbReference type="Proteomes" id="UP000886520">
    <property type="component" value="Chromosome 21"/>
</dbReference>
<protein>
    <submittedName>
        <fullName evidence="1">Uncharacterized protein</fullName>
    </submittedName>
</protein>
<dbReference type="AlphaFoldDB" id="A0A9D4Z5E3"/>
<name>A0A9D4Z5E3_ADICA</name>
<gene>
    <name evidence="1" type="ORF">GOP47_0021600</name>
</gene>
<sequence>MAEGEVPSFCLLPVDVGENGSVDSGCTGTCDVFSTRACDATSAQDLRAPDTLCGGGSNLLCGGDSAPISATRSAPLCVGSLDVISGEGDVSQRACVPDQRSIGNKGHSLRAGGRKNSGFLVIGGQLEEELVSLGESSTKQKDNWARKKFDEWRKICGLECQVPLEKLDLR</sequence>
<evidence type="ECO:0000313" key="2">
    <source>
        <dbReference type="Proteomes" id="UP000886520"/>
    </source>
</evidence>
<organism evidence="1 2">
    <name type="scientific">Adiantum capillus-veneris</name>
    <name type="common">Maidenhair fern</name>
    <dbReference type="NCBI Taxonomy" id="13818"/>
    <lineage>
        <taxon>Eukaryota</taxon>
        <taxon>Viridiplantae</taxon>
        <taxon>Streptophyta</taxon>
        <taxon>Embryophyta</taxon>
        <taxon>Tracheophyta</taxon>
        <taxon>Polypodiopsida</taxon>
        <taxon>Polypodiidae</taxon>
        <taxon>Polypodiales</taxon>
        <taxon>Pteridineae</taxon>
        <taxon>Pteridaceae</taxon>
        <taxon>Vittarioideae</taxon>
        <taxon>Adiantum</taxon>
    </lineage>
</organism>
<proteinExistence type="predicted"/>
<accession>A0A9D4Z5E3</accession>
<reference evidence="1" key="1">
    <citation type="submission" date="2021-01" db="EMBL/GenBank/DDBJ databases">
        <title>Adiantum capillus-veneris genome.</title>
        <authorList>
            <person name="Fang Y."/>
            <person name="Liao Q."/>
        </authorList>
    </citation>
    <scope>NUCLEOTIDE SEQUENCE</scope>
    <source>
        <strain evidence="1">H3</strain>
        <tissue evidence="1">Leaf</tissue>
    </source>
</reference>
<evidence type="ECO:0000313" key="1">
    <source>
        <dbReference type="EMBL" id="KAI5063053.1"/>
    </source>
</evidence>